<dbReference type="Proteomes" id="UP001432322">
    <property type="component" value="Unassembled WGS sequence"/>
</dbReference>
<dbReference type="PANTHER" id="PTHR15704">
    <property type="entry name" value="SUPERKILLER 3 PROTEIN-RELATED"/>
    <property type="match status" value="1"/>
</dbReference>
<dbReference type="AlphaFoldDB" id="A0AAV5WCB7"/>
<keyword evidence="1" id="KW-0677">Repeat</keyword>
<dbReference type="SUPFAM" id="SSF48452">
    <property type="entry name" value="TPR-like"/>
    <property type="match status" value="2"/>
</dbReference>
<dbReference type="GO" id="GO:0006401">
    <property type="term" value="P:RNA catabolic process"/>
    <property type="evidence" value="ECO:0007669"/>
    <property type="project" value="InterPro"/>
</dbReference>
<proteinExistence type="predicted"/>
<evidence type="ECO:0000313" key="4">
    <source>
        <dbReference type="Proteomes" id="UP001432322"/>
    </source>
</evidence>
<comment type="caution">
    <text evidence="3">The sequence shown here is derived from an EMBL/GenBank/DDBJ whole genome shotgun (WGS) entry which is preliminary data.</text>
</comment>
<dbReference type="EMBL" id="BTSY01000005">
    <property type="protein sequence ID" value="GMT28476.1"/>
    <property type="molecule type" value="Genomic_DNA"/>
</dbReference>
<protein>
    <submittedName>
        <fullName evidence="3">Uncharacterized protein</fullName>
    </submittedName>
</protein>
<keyword evidence="2" id="KW-0802">TPR repeat</keyword>
<dbReference type="Pfam" id="PF13181">
    <property type="entry name" value="TPR_8"/>
    <property type="match status" value="2"/>
</dbReference>
<accession>A0AAV5WCB7</accession>
<evidence type="ECO:0000256" key="1">
    <source>
        <dbReference type="ARBA" id="ARBA00022737"/>
    </source>
</evidence>
<dbReference type="SMART" id="SM00028">
    <property type="entry name" value="TPR"/>
    <property type="match status" value="3"/>
</dbReference>
<dbReference type="InterPro" id="IPR011990">
    <property type="entry name" value="TPR-like_helical_dom_sf"/>
</dbReference>
<keyword evidence="4" id="KW-1185">Reference proteome</keyword>
<dbReference type="GO" id="GO:0055087">
    <property type="term" value="C:Ski complex"/>
    <property type="evidence" value="ECO:0007669"/>
    <property type="project" value="InterPro"/>
</dbReference>
<organism evidence="3 4">
    <name type="scientific">Pristionchus fissidentatus</name>
    <dbReference type="NCBI Taxonomy" id="1538716"/>
    <lineage>
        <taxon>Eukaryota</taxon>
        <taxon>Metazoa</taxon>
        <taxon>Ecdysozoa</taxon>
        <taxon>Nematoda</taxon>
        <taxon>Chromadorea</taxon>
        <taxon>Rhabditida</taxon>
        <taxon>Rhabditina</taxon>
        <taxon>Diplogasteromorpha</taxon>
        <taxon>Diplogasteroidea</taxon>
        <taxon>Neodiplogasteridae</taxon>
        <taxon>Pristionchus</taxon>
    </lineage>
</organism>
<evidence type="ECO:0000313" key="3">
    <source>
        <dbReference type="EMBL" id="GMT28476.1"/>
    </source>
</evidence>
<gene>
    <name evidence="3" type="ORF">PFISCL1PPCAC_19773</name>
</gene>
<dbReference type="Gene3D" id="1.25.40.10">
    <property type="entry name" value="Tetratricopeptide repeat domain"/>
    <property type="match status" value="3"/>
</dbReference>
<name>A0AAV5WCB7_9BILA</name>
<sequence length="1105" mass="125071">MGSSPFGFSMDLKSILKNGAKLIGAGQSKEAYNTLKEAIDGGEEDYRLFCFFALAAANEEKTEEAEEMYRRAIQLDGKTLTAWQGLNKMYSSGQLKVNESALESVEILLKESEESKKEALMKDRRKYLIELSKWSSLSKEDLEAEAHSIPHILKNIISEERKLSDHDKNTATICFSILGENLTGETALSKAIFTYKSSEYSIWSKCVFDGRVDASIDWIKEKRGLALAIEYAMNGEINEQSRCVMREDTEYAVYRFLLVVSDGDTMGASEILDSCKSLDGSLSLSLSIGSLRLLIRDEEYEVAITTIRTLKTNKVCADREVMESLRGLEAECLLRAGDYRSALSLIPLRRCTFGLVEARILIENDKEVDEELEKSLNESERIRLGVRRLMKEGKNEMALEMCNGLDDDEWEDVLLEAECSPPSKAVNMLVRTAKLNTRCSRAFYLLATILRGKNGVKAMSLALRAASIRRNNEEYARLVDELMNENGEDDEKRLNALYTFIHAAISPIPEWARISISRLLLSCKRVDEAIVYLQDGIKECDSALRWALLGDAYCVRGQLSSSINAYVNSLKKEHNMHIVVAMLGVSLRLADPSRTLSMCDEWLDEARETKGNPALPSILLIASQSILNMSVDDISIHLPLLFSHITELVKVATPSSILYKLFGDFLLLLSKTSDSLFSQVSTPVEWKVEDQLSSLKLSCVFYSRSVEMRREEGSYWSDLALSLYLMWKRQKDGNTLERSRSCFIHAIRLSSKKKKPVRSRLWSNLAMIEEARGESVERIRHCLSRSIELDGRNDEAWLRLAVLFWKNGEIGASSECIENATKWNPSQSEGWSLWAEMAWKGGEEKGRMDGEDMMRHSLSLHPTVWGVSRYTQMVCNRIVRGEDWSPTSLLIKMERVLHLKNSSSLSSSEDRLRMAVMAELFGCIEEATELYDEMGESVHRLRNQLKLLCLPSSSSSPNDKVLSSLYELCNESNDRLRELVESSGCVIDPSLTTTVVVKEEEGEEKRERVVNVVYNSLKGKISVPLLVSNIITFNKDLSDAFISALHDLSPRDELIDYFPTVIPPEVDNGIRFIEKDGEEPYRIHNEVARKLYDILKKRRQMISVA</sequence>
<reference evidence="3" key="1">
    <citation type="submission" date="2023-10" db="EMBL/GenBank/DDBJ databases">
        <title>Genome assembly of Pristionchus species.</title>
        <authorList>
            <person name="Yoshida K."/>
            <person name="Sommer R.J."/>
        </authorList>
    </citation>
    <scope>NUCLEOTIDE SEQUENCE</scope>
    <source>
        <strain evidence="3">RS5133</strain>
    </source>
</reference>
<evidence type="ECO:0000256" key="2">
    <source>
        <dbReference type="ARBA" id="ARBA00022803"/>
    </source>
</evidence>
<dbReference type="PANTHER" id="PTHR15704:SF7">
    <property type="entry name" value="SUPERKILLER COMPLEX PROTEIN 3"/>
    <property type="match status" value="1"/>
</dbReference>
<dbReference type="InterPro" id="IPR019734">
    <property type="entry name" value="TPR_rpt"/>
</dbReference>
<dbReference type="InterPro" id="IPR039226">
    <property type="entry name" value="Ski3/TTC37"/>
</dbReference>